<protein>
    <submittedName>
        <fullName evidence="2">Uncharacterized protein</fullName>
    </submittedName>
</protein>
<proteinExistence type="predicted"/>
<reference evidence="3" key="1">
    <citation type="journal article" date="2019" name="Int. J. Syst. Evol. Microbiol.">
        <title>The Global Catalogue of Microorganisms (GCM) 10K type strain sequencing project: providing services to taxonomists for standard genome sequencing and annotation.</title>
        <authorList>
            <consortium name="The Broad Institute Genomics Platform"/>
            <consortium name="The Broad Institute Genome Sequencing Center for Infectious Disease"/>
            <person name="Wu L."/>
            <person name="Ma J."/>
        </authorList>
    </citation>
    <scope>NUCLEOTIDE SEQUENCE [LARGE SCALE GENOMIC DNA]</scope>
    <source>
        <strain evidence="3">JCM 16908</strain>
    </source>
</reference>
<comment type="caution">
    <text evidence="2">The sequence shown here is derived from an EMBL/GenBank/DDBJ whole genome shotgun (WGS) entry which is preliminary data.</text>
</comment>
<feature type="region of interest" description="Disordered" evidence="1">
    <location>
        <begin position="1"/>
        <end position="20"/>
    </location>
</feature>
<gene>
    <name evidence="2" type="ORF">GCM10022226_18040</name>
</gene>
<dbReference type="Proteomes" id="UP001500888">
    <property type="component" value="Unassembled WGS sequence"/>
</dbReference>
<accession>A0ABP7HPU3</accession>
<evidence type="ECO:0000256" key="1">
    <source>
        <dbReference type="SAM" id="MobiDB-lite"/>
    </source>
</evidence>
<evidence type="ECO:0000313" key="3">
    <source>
        <dbReference type="Proteomes" id="UP001500888"/>
    </source>
</evidence>
<evidence type="ECO:0000313" key="2">
    <source>
        <dbReference type="EMBL" id="GAA3799033.1"/>
    </source>
</evidence>
<sequence>MDNVDPMTQDPPPETEPAPVKISIRLLDTIETTNSYSGNSNS</sequence>
<dbReference type="RefSeq" id="WP_344936626.1">
    <property type="nucleotide sequence ID" value="NZ_BAAAZR010000002.1"/>
</dbReference>
<dbReference type="EMBL" id="BAAAZR010000002">
    <property type="protein sequence ID" value="GAA3799033.1"/>
    <property type="molecule type" value="Genomic_DNA"/>
</dbReference>
<organism evidence="2 3">
    <name type="scientific">Sphaerisporangium flaviroseum</name>
    <dbReference type="NCBI Taxonomy" id="509199"/>
    <lineage>
        <taxon>Bacteria</taxon>
        <taxon>Bacillati</taxon>
        <taxon>Actinomycetota</taxon>
        <taxon>Actinomycetes</taxon>
        <taxon>Streptosporangiales</taxon>
        <taxon>Streptosporangiaceae</taxon>
        <taxon>Sphaerisporangium</taxon>
    </lineage>
</organism>
<keyword evidence="3" id="KW-1185">Reference proteome</keyword>
<name>A0ABP7HPU3_9ACTN</name>